<evidence type="ECO:0000313" key="14">
    <source>
        <dbReference type="Proteomes" id="UP001153555"/>
    </source>
</evidence>
<comment type="subcellular location">
    <subcellularLocation>
        <location evidence="2">Cytoplasmic vesicle</location>
        <location evidence="2">COPI-coated vesicle membrane</location>
        <topology evidence="2">Peripheral membrane protein</topology>
        <orientation evidence="2">Cytoplasmic side</orientation>
    </subcellularLocation>
    <subcellularLocation>
        <location evidence="1">Golgi apparatus membrane</location>
        <topology evidence="1">Peripheral membrane protein</topology>
        <orientation evidence="1">Cytoplasmic side</orientation>
    </subcellularLocation>
</comment>
<dbReference type="AlphaFoldDB" id="A0A9N7N294"/>
<keyword evidence="4" id="KW-0813">Transport</keyword>
<name>A0A9N7N294_STRHE</name>
<dbReference type="GO" id="GO:0030126">
    <property type="term" value="C:COPI vesicle coat"/>
    <property type="evidence" value="ECO:0007669"/>
    <property type="project" value="TreeGrafter"/>
</dbReference>
<evidence type="ECO:0000256" key="3">
    <source>
        <dbReference type="ARBA" id="ARBA00008827"/>
    </source>
</evidence>
<evidence type="ECO:0000313" key="13">
    <source>
        <dbReference type="EMBL" id="CAA0825200.1"/>
    </source>
</evidence>
<sequence>MALLVKRFRQSSFSTFAKRRSFFTRLDYEIPLKPLEEAVRRVAAGPADVRPDHYKLVYQWAQSLYCGKNKSLQFKTIPHRLGWFTHGLWAHTANVDHFCSKNPQPLLSWTDLKAILGLNLMHLLDLWPDLKDCANPLACLEFCLHQWNKHGRHTGFTFKEYIELTLKLTLELIEAHPDGPNSCFGVQMDTPMTIASVHAALSIPFRNWRLGSVFQCSSSEVEVHGRVGTKNEDNVAELRIWIDSLFGTTIKSRVRFSGSCNSKRPVMAQIPSAYPSKGPDKLSTSRNSMYVGAYQAAISHSNIPDLSSEEILDRNYIIYRSCICLGSYQRVIDAVDPAAPLNLQAVKLLALYFWSPKTKEMAISKTFEWLGDPFKRHSPTFCLIAGIIFLNEQNYNQALKVTEVGGTMELYAFNVHILLKMNQVNAATNQLVVMRRIDRDHVLTQLADGWVNLAVGGTSTGKALTIFNLLSAKYGMSRMLQQGLITCNMDMGNFDTAETLLLQALKQGVKHPEIVQNLVYCRLICLCLHHQKLCKLGMHLGNLSWTKQFWPQPSILPHVHSSPDVTRASASAPWTLPRAVFADDHPR</sequence>
<evidence type="ECO:0000256" key="10">
    <source>
        <dbReference type="ARBA" id="ARBA00023136"/>
    </source>
</evidence>
<dbReference type="GO" id="GO:0015031">
    <property type="term" value="P:protein transport"/>
    <property type="evidence" value="ECO:0007669"/>
    <property type="project" value="UniProtKB-KW"/>
</dbReference>
<dbReference type="GO" id="GO:0006890">
    <property type="term" value="P:retrograde vesicle-mediated transport, Golgi to endoplasmic reticulum"/>
    <property type="evidence" value="ECO:0007669"/>
    <property type="project" value="InterPro"/>
</dbReference>
<keyword evidence="8" id="KW-0653">Protein transport</keyword>
<dbReference type="OrthoDB" id="310217at2759"/>
<dbReference type="PANTHER" id="PTHR10805">
    <property type="entry name" value="COATOMER SUBUNIT EPSILON"/>
    <property type="match status" value="1"/>
</dbReference>
<gene>
    <name evidence="13" type="ORF">SHERM_21984</name>
</gene>
<evidence type="ECO:0000256" key="8">
    <source>
        <dbReference type="ARBA" id="ARBA00022927"/>
    </source>
</evidence>
<dbReference type="GO" id="GO:0006888">
    <property type="term" value="P:endoplasmic reticulum to Golgi vesicle-mediated transport"/>
    <property type="evidence" value="ECO:0007669"/>
    <property type="project" value="TreeGrafter"/>
</dbReference>
<evidence type="ECO:0000256" key="1">
    <source>
        <dbReference type="ARBA" id="ARBA00004255"/>
    </source>
</evidence>
<dbReference type="InterPro" id="IPR011990">
    <property type="entry name" value="TPR-like_helical_dom_sf"/>
</dbReference>
<evidence type="ECO:0000256" key="12">
    <source>
        <dbReference type="ARBA" id="ARBA00025582"/>
    </source>
</evidence>
<keyword evidence="6" id="KW-0255">Endonuclease</keyword>
<evidence type="ECO:0000256" key="9">
    <source>
        <dbReference type="ARBA" id="ARBA00023034"/>
    </source>
</evidence>
<evidence type="ECO:0000256" key="6">
    <source>
        <dbReference type="ARBA" id="ARBA00022759"/>
    </source>
</evidence>
<keyword evidence="6" id="KW-0378">Hydrolase</keyword>
<comment type="caution">
    <text evidence="13">The sequence shown here is derived from an EMBL/GenBank/DDBJ whole genome shotgun (WGS) entry which is preliminary data.</text>
</comment>
<keyword evidence="6" id="KW-0540">Nuclease</keyword>
<keyword evidence="5" id="KW-0963">Cytoplasm</keyword>
<dbReference type="GO" id="GO:0000139">
    <property type="term" value="C:Golgi membrane"/>
    <property type="evidence" value="ECO:0007669"/>
    <property type="project" value="UniProtKB-SubCell"/>
</dbReference>
<protein>
    <submittedName>
        <fullName evidence="13">Coatomer subunit epsilon-1</fullName>
    </submittedName>
</protein>
<organism evidence="13 14">
    <name type="scientific">Striga hermonthica</name>
    <name type="common">Purple witchweed</name>
    <name type="synonym">Buchnera hermonthica</name>
    <dbReference type="NCBI Taxonomy" id="68872"/>
    <lineage>
        <taxon>Eukaryota</taxon>
        <taxon>Viridiplantae</taxon>
        <taxon>Streptophyta</taxon>
        <taxon>Embryophyta</taxon>
        <taxon>Tracheophyta</taxon>
        <taxon>Spermatophyta</taxon>
        <taxon>Magnoliopsida</taxon>
        <taxon>eudicotyledons</taxon>
        <taxon>Gunneridae</taxon>
        <taxon>Pentapetalae</taxon>
        <taxon>asterids</taxon>
        <taxon>lamiids</taxon>
        <taxon>Lamiales</taxon>
        <taxon>Orobanchaceae</taxon>
        <taxon>Buchnereae</taxon>
        <taxon>Striga</taxon>
    </lineage>
</organism>
<keyword evidence="7" id="KW-0931">ER-Golgi transport</keyword>
<keyword evidence="10" id="KW-0472">Membrane</keyword>
<dbReference type="GO" id="GO:0033897">
    <property type="term" value="F:ribonuclease T2 activity"/>
    <property type="evidence" value="ECO:0007669"/>
    <property type="project" value="InterPro"/>
</dbReference>
<dbReference type="Pfam" id="PF04733">
    <property type="entry name" value="Coatomer_E"/>
    <property type="match status" value="1"/>
</dbReference>
<dbReference type="Proteomes" id="UP001153555">
    <property type="component" value="Unassembled WGS sequence"/>
</dbReference>
<comment type="similarity">
    <text evidence="3">Belongs to the COPE family.</text>
</comment>
<dbReference type="EMBL" id="CACSLK010026072">
    <property type="protein sequence ID" value="CAA0825200.1"/>
    <property type="molecule type" value="Genomic_DNA"/>
</dbReference>
<dbReference type="SUPFAM" id="SSF55895">
    <property type="entry name" value="Ribonuclease Rh-like"/>
    <property type="match status" value="1"/>
</dbReference>
<reference evidence="13" key="1">
    <citation type="submission" date="2019-12" db="EMBL/GenBank/DDBJ databases">
        <authorList>
            <person name="Scholes J."/>
        </authorList>
    </citation>
    <scope>NUCLEOTIDE SEQUENCE</scope>
</reference>
<dbReference type="GO" id="GO:0005198">
    <property type="term" value="F:structural molecule activity"/>
    <property type="evidence" value="ECO:0007669"/>
    <property type="project" value="InterPro"/>
</dbReference>
<keyword evidence="9" id="KW-0333">Golgi apparatus</keyword>
<evidence type="ECO:0000256" key="11">
    <source>
        <dbReference type="ARBA" id="ARBA00023329"/>
    </source>
</evidence>
<proteinExistence type="inferred from homology"/>
<dbReference type="InterPro" id="IPR036430">
    <property type="entry name" value="RNase_T2-like_sf"/>
</dbReference>
<evidence type="ECO:0000256" key="4">
    <source>
        <dbReference type="ARBA" id="ARBA00022448"/>
    </source>
</evidence>
<dbReference type="Gene3D" id="1.25.40.10">
    <property type="entry name" value="Tetratricopeptide repeat domain"/>
    <property type="match status" value="1"/>
</dbReference>
<dbReference type="PANTHER" id="PTHR10805:SF0">
    <property type="entry name" value="COATOMER SUBUNIT EPSILON"/>
    <property type="match status" value="1"/>
</dbReference>
<keyword evidence="14" id="KW-1185">Reference proteome</keyword>
<dbReference type="GO" id="GO:0006891">
    <property type="term" value="P:intra-Golgi vesicle-mediated transport"/>
    <property type="evidence" value="ECO:0007669"/>
    <property type="project" value="TreeGrafter"/>
</dbReference>
<accession>A0A9N7N294</accession>
<dbReference type="Gene3D" id="3.90.730.10">
    <property type="entry name" value="Ribonuclease T2-like"/>
    <property type="match status" value="1"/>
</dbReference>
<dbReference type="InterPro" id="IPR006822">
    <property type="entry name" value="Coatomer_esu"/>
</dbReference>
<comment type="function">
    <text evidence="12">The coatomer is a cytosolic protein complex that binds to dilysine motifs and reversibly associates with Golgi non-clathrin-coated vesicles, which further mediate biosynthetic protein transport from the ER, via the Golgi up to the trans Golgi network. The coatomer complex is required for budding from Golgi membranes, and is essential for the retrograde Golgi-to-ER transport of dilysine-tagged proteins.</text>
</comment>
<evidence type="ECO:0000256" key="2">
    <source>
        <dbReference type="ARBA" id="ARBA00004347"/>
    </source>
</evidence>
<dbReference type="GO" id="GO:0003723">
    <property type="term" value="F:RNA binding"/>
    <property type="evidence" value="ECO:0007669"/>
    <property type="project" value="InterPro"/>
</dbReference>
<keyword evidence="11" id="KW-0968">Cytoplasmic vesicle</keyword>
<evidence type="ECO:0000256" key="5">
    <source>
        <dbReference type="ARBA" id="ARBA00022490"/>
    </source>
</evidence>
<evidence type="ECO:0000256" key="7">
    <source>
        <dbReference type="ARBA" id="ARBA00022892"/>
    </source>
</evidence>